<proteinExistence type="inferred from homology"/>
<dbReference type="InterPro" id="IPR046373">
    <property type="entry name" value="Acyl-CoA_Oxase/DH_mid-dom_sf"/>
</dbReference>
<evidence type="ECO:0000259" key="7">
    <source>
        <dbReference type="Pfam" id="PF00441"/>
    </source>
</evidence>
<dbReference type="PANTHER" id="PTHR48083">
    <property type="entry name" value="MEDIUM-CHAIN SPECIFIC ACYL-COA DEHYDROGENASE, MITOCHONDRIAL-RELATED"/>
    <property type="match status" value="1"/>
</dbReference>
<evidence type="ECO:0000313" key="9">
    <source>
        <dbReference type="EMBL" id="OTY26748.1"/>
    </source>
</evidence>
<feature type="domain" description="Acyl-CoA dehydrogenase/oxidase C-terminal" evidence="7">
    <location>
        <begin position="242"/>
        <end position="379"/>
    </location>
</feature>
<accession>A0A243ANG5</accession>
<dbReference type="PANTHER" id="PTHR48083:SF2">
    <property type="entry name" value="MEDIUM-CHAIN SPECIFIC ACYL-COA DEHYDROGENASE, MITOCHONDRIAL"/>
    <property type="match status" value="1"/>
</dbReference>
<evidence type="ECO:0000256" key="4">
    <source>
        <dbReference type="ARBA" id="ARBA00022827"/>
    </source>
</evidence>
<dbReference type="InterPro" id="IPR009075">
    <property type="entry name" value="AcylCo_DH/oxidase_C"/>
</dbReference>
<dbReference type="InterPro" id="IPR006091">
    <property type="entry name" value="Acyl-CoA_Oxase/DH_mid-dom"/>
</dbReference>
<dbReference type="RefSeq" id="WP_088031180.1">
    <property type="nucleotide sequence ID" value="NZ_NFDG01000038.1"/>
</dbReference>
<keyword evidence="3 6" id="KW-0285">Flavoprotein</keyword>
<dbReference type="GO" id="GO:0003995">
    <property type="term" value="F:acyl-CoA dehydrogenase activity"/>
    <property type="evidence" value="ECO:0007669"/>
    <property type="project" value="TreeGrafter"/>
</dbReference>
<evidence type="ECO:0000256" key="6">
    <source>
        <dbReference type="RuleBase" id="RU362125"/>
    </source>
</evidence>
<dbReference type="Proteomes" id="UP000194860">
    <property type="component" value="Unassembled WGS sequence"/>
</dbReference>
<name>A0A243ANG5_BACTU</name>
<keyword evidence="4 6" id="KW-0274">FAD</keyword>
<dbReference type="SUPFAM" id="SSF56645">
    <property type="entry name" value="Acyl-CoA dehydrogenase NM domain-like"/>
    <property type="match status" value="1"/>
</dbReference>
<dbReference type="GO" id="GO:0050660">
    <property type="term" value="F:flavin adenine dinucleotide binding"/>
    <property type="evidence" value="ECO:0007669"/>
    <property type="project" value="InterPro"/>
</dbReference>
<dbReference type="Gene3D" id="1.20.140.10">
    <property type="entry name" value="Butyryl-CoA Dehydrogenase, subunit A, domain 3"/>
    <property type="match status" value="1"/>
</dbReference>
<dbReference type="Pfam" id="PF00441">
    <property type="entry name" value="Acyl-CoA_dh_1"/>
    <property type="match status" value="1"/>
</dbReference>
<comment type="cofactor">
    <cofactor evidence="1 6">
        <name>FAD</name>
        <dbReference type="ChEBI" id="CHEBI:57692"/>
    </cofactor>
</comment>
<evidence type="ECO:0008006" key="11">
    <source>
        <dbReference type="Google" id="ProtNLM"/>
    </source>
</evidence>
<sequence>MFESLRTELRVYGESLREFALEADKSRGLPPTYLQQDSFYQPLWRLGVPKEYGYTGISGRDNQIYYGDSSLELAIWTEELAYGDPAMMLSLPGPQLLGPILKELGTQEQQDKFFNSFMGRNPVWTAFNLTEPNAGSDIAAIETVATKKNDRTYLLQGEKKYIANAERAQWALTFAKMGHKNNTFAIQSFLIYEDQFKNSDTVNRDYGRTLGMHAARLGHTVYNNLEVDKSQIIGLNKPPLQRGLRGAMKVFFRMRPSTSSIAIGTSRAMVDYVRENIKLNLNEEIILDELQWKIERTRRLVYRAAKEVDRGIYNAGTSSMGKWMANNLVYEVTRRINQVVGSEAIIDHPLLEKWLRDGRMIEFMEGSTNIHKREVAQELLGIN</sequence>
<dbReference type="Pfam" id="PF02770">
    <property type="entry name" value="Acyl-CoA_dh_M"/>
    <property type="match status" value="1"/>
</dbReference>
<dbReference type="InterPro" id="IPR036250">
    <property type="entry name" value="AcylCo_DH-like_C"/>
</dbReference>
<reference evidence="9 10" key="1">
    <citation type="submission" date="2016-10" db="EMBL/GenBank/DDBJ databases">
        <title>Comparative genomics of Bacillus thuringiensis reveals a path to pathogens against multiple invertebrate hosts.</title>
        <authorList>
            <person name="Zheng J."/>
            <person name="Gao Q."/>
            <person name="Liu H."/>
            <person name="Peng D."/>
            <person name="Ruan L."/>
            <person name="Sun M."/>
        </authorList>
    </citation>
    <scope>NUCLEOTIDE SEQUENCE [LARGE SCALE GENOMIC DNA]</scope>
    <source>
        <strain evidence="9">BGSC 4BM1</strain>
    </source>
</reference>
<comment type="caution">
    <text evidence="9">The sequence shown here is derived from an EMBL/GenBank/DDBJ whole genome shotgun (WGS) entry which is preliminary data.</text>
</comment>
<dbReference type="Gene3D" id="1.10.540.10">
    <property type="entry name" value="Acyl-CoA dehydrogenase/oxidase, N-terminal domain"/>
    <property type="match status" value="1"/>
</dbReference>
<dbReference type="Gene3D" id="2.40.110.10">
    <property type="entry name" value="Butyryl-CoA Dehydrogenase, subunit A, domain 2"/>
    <property type="match status" value="1"/>
</dbReference>
<protein>
    <recommendedName>
        <fullName evidence="11">Acyl-CoA dehydrogenase</fullName>
    </recommendedName>
</protein>
<evidence type="ECO:0000256" key="2">
    <source>
        <dbReference type="ARBA" id="ARBA00009347"/>
    </source>
</evidence>
<evidence type="ECO:0000259" key="8">
    <source>
        <dbReference type="Pfam" id="PF02770"/>
    </source>
</evidence>
<dbReference type="InterPro" id="IPR050741">
    <property type="entry name" value="Acyl-CoA_dehydrogenase"/>
</dbReference>
<evidence type="ECO:0000256" key="5">
    <source>
        <dbReference type="ARBA" id="ARBA00023002"/>
    </source>
</evidence>
<feature type="domain" description="Acyl-CoA oxidase/dehydrogenase middle" evidence="8">
    <location>
        <begin position="126"/>
        <end position="224"/>
    </location>
</feature>
<dbReference type="SUPFAM" id="SSF47203">
    <property type="entry name" value="Acyl-CoA dehydrogenase C-terminal domain-like"/>
    <property type="match status" value="1"/>
</dbReference>
<evidence type="ECO:0000256" key="1">
    <source>
        <dbReference type="ARBA" id="ARBA00001974"/>
    </source>
</evidence>
<dbReference type="AlphaFoldDB" id="A0A243ANG5"/>
<dbReference type="GO" id="GO:0005737">
    <property type="term" value="C:cytoplasm"/>
    <property type="evidence" value="ECO:0007669"/>
    <property type="project" value="TreeGrafter"/>
</dbReference>
<dbReference type="InterPro" id="IPR037069">
    <property type="entry name" value="AcylCoA_DH/ox_N_sf"/>
</dbReference>
<evidence type="ECO:0000313" key="10">
    <source>
        <dbReference type="Proteomes" id="UP000194860"/>
    </source>
</evidence>
<gene>
    <name evidence="9" type="ORF">BK732_05245</name>
</gene>
<dbReference type="EMBL" id="NFDG01000038">
    <property type="protein sequence ID" value="OTY26748.1"/>
    <property type="molecule type" value="Genomic_DNA"/>
</dbReference>
<dbReference type="GO" id="GO:0033539">
    <property type="term" value="P:fatty acid beta-oxidation using acyl-CoA dehydrogenase"/>
    <property type="evidence" value="ECO:0007669"/>
    <property type="project" value="TreeGrafter"/>
</dbReference>
<organism evidence="9 10">
    <name type="scientific">Bacillus thuringiensis serovar navarrensis</name>
    <dbReference type="NCBI Taxonomy" id="339658"/>
    <lineage>
        <taxon>Bacteria</taxon>
        <taxon>Bacillati</taxon>
        <taxon>Bacillota</taxon>
        <taxon>Bacilli</taxon>
        <taxon>Bacillales</taxon>
        <taxon>Bacillaceae</taxon>
        <taxon>Bacillus</taxon>
        <taxon>Bacillus cereus group</taxon>
    </lineage>
</organism>
<evidence type="ECO:0000256" key="3">
    <source>
        <dbReference type="ARBA" id="ARBA00022630"/>
    </source>
</evidence>
<dbReference type="CDD" id="cd00567">
    <property type="entry name" value="ACAD"/>
    <property type="match status" value="1"/>
</dbReference>
<dbReference type="InterPro" id="IPR009100">
    <property type="entry name" value="AcylCoA_DH/oxidase_NM_dom_sf"/>
</dbReference>
<comment type="similarity">
    <text evidence="2 6">Belongs to the acyl-CoA dehydrogenase family.</text>
</comment>
<keyword evidence="5 6" id="KW-0560">Oxidoreductase</keyword>